<sequence>MDSAPAIKKGKSMSPVIPWVLRPGNAVLVFMQEQFNKIFTPLLNPFYFLGAITFFFCWILFITGAYLFLYYNMDPKGSYESIQYLTLDQRYVGGIMRSLHRYATDGLMIVILFHVLQVLFSDRFRSHRWLAWVTGVIILPITWFAGFTGYFLVWDDKAQMIATETSHIFDILPISSEPLSRAFLVNDTLNPVFFFFLNFGHIALPTLLLILGWVHVMRVTRPLISPPWALGMPIMVLLLAISLIKPALSGQPADLSKLVGTIDIDWFYMAPYPVINVFNLDATTVWFLFGGFYFIFVLLPWLVPGHRASDDADAGAGSVISGIDDIGMDAADLIAQRLEETSAQKVPRGVAKVTLKDCKACDLCLEVCPFEAISIDPRSDDMPYSTEATINPSLCGECGFCVTACEFDAIEMDGWTKSTFLGHIEALFSATNGSKPKVMAFVCERSIDMDSIIDKEKKRLIGMDDVAVMILPCIGVISPALVEYSLKAGATGIVAVGGRALDCHFRAARRRIQAGMEGDPSPFYVERMNQDNIKVFLISRFKGEELLRDIKAFVAETAIDKKEEV</sequence>
<feature type="transmembrane region" description="Helical" evidence="5">
    <location>
        <begin position="129"/>
        <end position="153"/>
    </location>
</feature>
<dbReference type="InterPro" id="IPR003813">
    <property type="entry name" value="MvhD/FlpD"/>
</dbReference>
<accession>A0A3B1CWB7</accession>
<dbReference type="PANTHER" id="PTHR19271:SF16">
    <property type="entry name" value="CYTOCHROME B"/>
    <property type="match status" value="1"/>
</dbReference>
<dbReference type="SUPFAM" id="SSF54862">
    <property type="entry name" value="4Fe-4S ferredoxins"/>
    <property type="match status" value="1"/>
</dbReference>
<dbReference type="Gene3D" id="1.20.810.10">
    <property type="entry name" value="Cytochrome Bc1 Complex, Chain C"/>
    <property type="match status" value="1"/>
</dbReference>
<evidence type="ECO:0000256" key="2">
    <source>
        <dbReference type="ARBA" id="ARBA00023002"/>
    </source>
</evidence>
<feature type="transmembrane region" description="Helical" evidence="5">
    <location>
        <begin position="192"/>
        <end position="216"/>
    </location>
</feature>
<evidence type="ECO:0000313" key="8">
    <source>
        <dbReference type="EMBL" id="VAX23525.1"/>
    </source>
</evidence>
<dbReference type="EMBL" id="UOGC01000151">
    <property type="protein sequence ID" value="VAX23525.1"/>
    <property type="molecule type" value="Genomic_DNA"/>
</dbReference>
<dbReference type="PROSITE" id="PS51002">
    <property type="entry name" value="CYTB_NTER"/>
    <property type="match status" value="1"/>
</dbReference>
<name>A0A3B1CWB7_9ZZZZ</name>
<dbReference type="InterPro" id="IPR016174">
    <property type="entry name" value="Di-haem_cyt_TM"/>
</dbReference>
<dbReference type="Gene3D" id="3.30.70.20">
    <property type="match status" value="1"/>
</dbReference>
<feature type="transmembrane region" description="Helical" evidence="5">
    <location>
        <begin position="285"/>
        <end position="303"/>
    </location>
</feature>
<feature type="domain" description="Cytochrome b/b6 N-terminal region profile" evidence="6">
    <location>
        <begin position="16"/>
        <end position="228"/>
    </location>
</feature>
<dbReference type="GO" id="GO:0051536">
    <property type="term" value="F:iron-sulfur cluster binding"/>
    <property type="evidence" value="ECO:0007669"/>
    <property type="project" value="UniProtKB-KW"/>
</dbReference>
<evidence type="ECO:0000259" key="7">
    <source>
        <dbReference type="PROSITE" id="PS51379"/>
    </source>
</evidence>
<dbReference type="InterPro" id="IPR017896">
    <property type="entry name" value="4Fe4S_Fe-S-bd"/>
</dbReference>
<evidence type="ECO:0008006" key="9">
    <source>
        <dbReference type="Google" id="ProtNLM"/>
    </source>
</evidence>
<gene>
    <name evidence="8" type="ORF">MNBD_NITROSPINAE01-1895</name>
</gene>
<dbReference type="GO" id="GO:0022904">
    <property type="term" value="P:respiratory electron transport chain"/>
    <property type="evidence" value="ECO:0007669"/>
    <property type="project" value="InterPro"/>
</dbReference>
<dbReference type="PROSITE" id="PS00198">
    <property type="entry name" value="4FE4S_FER_1"/>
    <property type="match status" value="1"/>
</dbReference>
<dbReference type="InterPro" id="IPR027387">
    <property type="entry name" value="Cytb/b6-like_sf"/>
</dbReference>
<dbReference type="GO" id="GO:0046872">
    <property type="term" value="F:metal ion binding"/>
    <property type="evidence" value="ECO:0007669"/>
    <property type="project" value="UniProtKB-KW"/>
</dbReference>
<dbReference type="GO" id="GO:0016491">
    <property type="term" value="F:oxidoreductase activity"/>
    <property type="evidence" value="ECO:0007669"/>
    <property type="project" value="UniProtKB-KW"/>
</dbReference>
<dbReference type="InterPro" id="IPR005797">
    <property type="entry name" value="Cyt_b/b6_N"/>
</dbReference>
<organism evidence="8">
    <name type="scientific">hydrothermal vent metagenome</name>
    <dbReference type="NCBI Taxonomy" id="652676"/>
    <lineage>
        <taxon>unclassified sequences</taxon>
        <taxon>metagenomes</taxon>
        <taxon>ecological metagenomes</taxon>
    </lineage>
</organism>
<evidence type="ECO:0000256" key="3">
    <source>
        <dbReference type="ARBA" id="ARBA00023004"/>
    </source>
</evidence>
<feature type="transmembrane region" description="Helical" evidence="5">
    <location>
        <begin position="228"/>
        <end position="248"/>
    </location>
</feature>
<keyword evidence="2" id="KW-0560">Oxidoreductase</keyword>
<keyword evidence="5" id="KW-0812">Transmembrane</keyword>
<feature type="transmembrane region" description="Helical" evidence="5">
    <location>
        <begin position="102"/>
        <end position="120"/>
    </location>
</feature>
<evidence type="ECO:0000259" key="6">
    <source>
        <dbReference type="PROSITE" id="PS51002"/>
    </source>
</evidence>
<dbReference type="GO" id="GO:0016020">
    <property type="term" value="C:membrane"/>
    <property type="evidence" value="ECO:0007669"/>
    <property type="project" value="InterPro"/>
</dbReference>
<proteinExistence type="predicted"/>
<dbReference type="Pfam" id="PF00033">
    <property type="entry name" value="Cytochrome_B"/>
    <property type="match status" value="1"/>
</dbReference>
<dbReference type="Pfam" id="PF02662">
    <property type="entry name" value="FlpD"/>
    <property type="match status" value="1"/>
</dbReference>
<dbReference type="SUPFAM" id="SSF81342">
    <property type="entry name" value="Transmembrane di-heme cytochromes"/>
    <property type="match status" value="1"/>
</dbReference>
<keyword evidence="3" id="KW-0408">Iron</keyword>
<protein>
    <recommendedName>
        <fullName evidence="9">Cytochrome b subunit of the bc complex</fullName>
    </recommendedName>
</protein>
<keyword evidence="5" id="KW-1133">Transmembrane helix</keyword>
<evidence type="ECO:0000256" key="5">
    <source>
        <dbReference type="SAM" id="Phobius"/>
    </source>
</evidence>
<feature type="domain" description="4Fe-4S ferredoxin-type" evidence="7">
    <location>
        <begin position="349"/>
        <end position="378"/>
    </location>
</feature>
<dbReference type="GO" id="GO:0009055">
    <property type="term" value="F:electron transfer activity"/>
    <property type="evidence" value="ECO:0007669"/>
    <property type="project" value="InterPro"/>
</dbReference>
<dbReference type="Pfam" id="PF12838">
    <property type="entry name" value="Fer4_7"/>
    <property type="match status" value="1"/>
</dbReference>
<keyword evidence="1" id="KW-0479">Metal-binding</keyword>
<evidence type="ECO:0000256" key="4">
    <source>
        <dbReference type="ARBA" id="ARBA00023014"/>
    </source>
</evidence>
<feature type="domain" description="4Fe-4S ferredoxin-type" evidence="7">
    <location>
        <begin position="386"/>
        <end position="415"/>
    </location>
</feature>
<feature type="transmembrane region" description="Helical" evidence="5">
    <location>
        <begin position="46"/>
        <end position="71"/>
    </location>
</feature>
<keyword evidence="4" id="KW-0411">Iron-sulfur</keyword>
<dbReference type="PANTHER" id="PTHR19271">
    <property type="entry name" value="CYTOCHROME B"/>
    <property type="match status" value="1"/>
</dbReference>
<dbReference type="InterPro" id="IPR017900">
    <property type="entry name" value="4Fe4S_Fe_S_CS"/>
</dbReference>
<keyword evidence="5" id="KW-0472">Membrane</keyword>
<reference evidence="8" key="1">
    <citation type="submission" date="2018-06" db="EMBL/GenBank/DDBJ databases">
        <authorList>
            <person name="Zhirakovskaya E."/>
        </authorList>
    </citation>
    <scope>NUCLEOTIDE SEQUENCE</scope>
</reference>
<dbReference type="PROSITE" id="PS51379">
    <property type="entry name" value="4FE4S_FER_2"/>
    <property type="match status" value="2"/>
</dbReference>
<evidence type="ECO:0000256" key="1">
    <source>
        <dbReference type="ARBA" id="ARBA00022723"/>
    </source>
</evidence>
<dbReference type="AlphaFoldDB" id="A0A3B1CWB7"/>